<dbReference type="Pfam" id="PF03562">
    <property type="entry name" value="MltA"/>
    <property type="match status" value="1"/>
</dbReference>
<dbReference type="Gene3D" id="2.40.240.50">
    <property type="entry name" value="Barwin-like endoglucanases"/>
    <property type="match status" value="1"/>
</dbReference>
<dbReference type="InterPro" id="IPR026044">
    <property type="entry name" value="MltA"/>
</dbReference>
<keyword evidence="3" id="KW-0456">Lyase</keyword>
<dbReference type="InterPro" id="IPR005300">
    <property type="entry name" value="MltA_B"/>
</dbReference>
<evidence type="ECO:0000256" key="2">
    <source>
        <dbReference type="ARBA" id="ARBA00012587"/>
    </source>
</evidence>
<dbReference type="OrthoDB" id="9783686at2"/>
<keyword evidence="6" id="KW-0472">Membrane</keyword>
<dbReference type="PANTHER" id="PTHR30124">
    <property type="entry name" value="MEMBRANE-BOUND LYTIC MUREIN TRANSGLYCOSYLASE A"/>
    <property type="match status" value="1"/>
</dbReference>
<dbReference type="Proteomes" id="UP000233597">
    <property type="component" value="Unassembled WGS sequence"/>
</dbReference>
<dbReference type="EC" id="4.2.2.n1" evidence="2"/>
<comment type="caution">
    <text evidence="8">The sequence shown here is derived from an EMBL/GenBank/DDBJ whole genome shotgun (WGS) entry which is preliminary data.</text>
</comment>
<evidence type="ECO:0000256" key="5">
    <source>
        <dbReference type="ARBA" id="ARBA00030918"/>
    </source>
</evidence>
<dbReference type="CDD" id="cd14668">
    <property type="entry name" value="mlta_B"/>
    <property type="match status" value="1"/>
</dbReference>
<dbReference type="EMBL" id="NWTK01000004">
    <property type="protein sequence ID" value="PKR54691.1"/>
    <property type="molecule type" value="Genomic_DNA"/>
</dbReference>
<name>A0A2N3KVT1_9PROT</name>
<keyword evidence="4" id="KW-0961">Cell wall biogenesis/degradation</keyword>
<feature type="domain" description="Lytic transglycosylase MltA" evidence="7">
    <location>
        <begin position="153"/>
        <end position="310"/>
    </location>
</feature>
<evidence type="ECO:0000259" key="7">
    <source>
        <dbReference type="SMART" id="SM00925"/>
    </source>
</evidence>
<dbReference type="GO" id="GO:0019867">
    <property type="term" value="C:outer membrane"/>
    <property type="evidence" value="ECO:0007669"/>
    <property type="project" value="InterPro"/>
</dbReference>
<reference evidence="8 9" key="1">
    <citation type="submission" date="2017-09" db="EMBL/GenBank/DDBJ databases">
        <title>Biodiversity and function of Thalassospira species in the particle-attached aromatic-hydrocarbon-degrading consortia from the surface seawater of the South China Sea.</title>
        <authorList>
            <person name="Dong C."/>
            <person name="Liu R."/>
            <person name="Shao Z."/>
        </authorList>
    </citation>
    <scope>NUCLEOTIDE SEQUENCE [LARGE SCALE GENOMIC DNA]</scope>
    <source>
        <strain evidence="8 9">CSC1P2</strain>
    </source>
</reference>
<dbReference type="GO" id="GO:0009253">
    <property type="term" value="P:peptidoglycan catabolic process"/>
    <property type="evidence" value="ECO:0007669"/>
    <property type="project" value="TreeGrafter"/>
</dbReference>
<protein>
    <recommendedName>
        <fullName evidence="2">peptidoglycan lytic exotransglycosylase</fullName>
        <ecNumber evidence="2">4.2.2.n1</ecNumber>
    </recommendedName>
    <alternativeName>
        <fullName evidence="5">Murein hydrolase A</fullName>
    </alternativeName>
</protein>
<proteinExistence type="predicted"/>
<dbReference type="GO" id="GO:0008933">
    <property type="term" value="F:peptidoglycan lytic transglycosylase activity"/>
    <property type="evidence" value="ECO:0007669"/>
    <property type="project" value="TreeGrafter"/>
</dbReference>
<evidence type="ECO:0000256" key="4">
    <source>
        <dbReference type="ARBA" id="ARBA00023316"/>
    </source>
</evidence>
<organism evidence="8 9">
    <name type="scientific">Thalassospira marina</name>
    <dbReference type="NCBI Taxonomy" id="2048283"/>
    <lineage>
        <taxon>Bacteria</taxon>
        <taxon>Pseudomonadati</taxon>
        <taxon>Pseudomonadota</taxon>
        <taxon>Alphaproteobacteria</taxon>
        <taxon>Rhodospirillales</taxon>
        <taxon>Thalassospiraceae</taxon>
        <taxon>Thalassospira</taxon>
    </lineage>
</organism>
<dbReference type="SUPFAM" id="SSF50685">
    <property type="entry name" value="Barwin-like endoglucanases"/>
    <property type="match status" value="1"/>
</dbReference>
<dbReference type="GO" id="GO:0009254">
    <property type="term" value="P:peptidoglycan turnover"/>
    <property type="evidence" value="ECO:0007669"/>
    <property type="project" value="InterPro"/>
</dbReference>
<dbReference type="Gene3D" id="2.40.40.10">
    <property type="entry name" value="RlpA-like domain"/>
    <property type="match status" value="1"/>
</dbReference>
<dbReference type="GO" id="GO:0004553">
    <property type="term" value="F:hydrolase activity, hydrolyzing O-glycosyl compounds"/>
    <property type="evidence" value="ECO:0007669"/>
    <property type="project" value="InterPro"/>
</dbReference>
<comment type="catalytic activity">
    <reaction evidence="1">
        <text>Exolytic cleavage of the (1-&gt;4)-beta-glycosidic linkage between N-acetylmuramic acid (MurNAc) and N-acetylglucosamine (GlcNAc) residues in peptidoglycan, from either the reducing or the non-reducing ends of the peptidoglycan chains, with concomitant formation of a 1,6-anhydrobond in the MurNAc residue.</text>
        <dbReference type="EC" id="4.2.2.n1"/>
    </reaction>
</comment>
<dbReference type="PANTHER" id="PTHR30124:SF0">
    <property type="entry name" value="MEMBRANE-BOUND LYTIC MUREIN TRANSGLYCOSYLASE A"/>
    <property type="match status" value="1"/>
</dbReference>
<dbReference type="CDD" id="cd14485">
    <property type="entry name" value="mltA_like_LT_A"/>
    <property type="match status" value="1"/>
</dbReference>
<dbReference type="InterPro" id="IPR010611">
    <property type="entry name" value="3D_dom"/>
</dbReference>
<evidence type="ECO:0000256" key="6">
    <source>
        <dbReference type="SAM" id="Phobius"/>
    </source>
</evidence>
<accession>A0A2N3KVT1</accession>
<dbReference type="GO" id="GO:0071555">
    <property type="term" value="P:cell wall organization"/>
    <property type="evidence" value="ECO:0007669"/>
    <property type="project" value="UniProtKB-KW"/>
</dbReference>
<keyword evidence="6" id="KW-1133">Transmembrane helix</keyword>
<dbReference type="PIRSF" id="PIRSF019422">
    <property type="entry name" value="MltA"/>
    <property type="match status" value="1"/>
</dbReference>
<evidence type="ECO:0000256" key="3">
    <source>
        <dbReference type="ARBA" id="ARBA00023239"/>
    </source>
</evidence>
<sequence length="424" mass="47245">MAAFLNNKRSSLLISIFAGFIAILVAGGAAWFYWPQIAKYITPPEKPDHLTLTPARFTDLDGWQSDNMQPALVAFQRSCERMLKRANDKDIGPDPRMGTVAQWRPACETALAIDTQTIRSEDLRTYFQTFFNPYRAGNNNDPVGLFTGYYEPELRGSLTRHDAYQTPLYLKPDDMIDIDLGAFRDELKGQKAVGRLTGSKLVPYFNRSEIEAGALSNRELELVWVDDAVDAFFLQIQGSGRIVLDDGSILKVGYAGTNGQAYFAIGRELIKRGALTPKTVSLQTIRQWLHDNPDQAEDVMNMNASYVFFRQLPGDPDAGPLGAQGVPLETERSLAVDRRFHAMGVPIWLETRDAMNVDRNFHQLMIAQDTGGAIRGPVRGDIFFGPGEKAALHAGHMNRQGQTYLLLPRSISIADSATNRQDKN</sequence>
<evidence type="ECO:0000313" key="9">
    <source>
        <dbReference type="Proteomes" id="UP000233597"/>
    </source>
</evidence>
<dbReference type="InterPro" id="IPR036908">
    <property type="entry name" value="RlpA-like_sf"/>
</dbReference>
<keyword evidence="6" id="KW-0812">Transmembrane</keyword>
<evidence type="ECO:0000256" key="1">
    <source>
        <dbReference type="ARBA" id="ARBA00001420"/>
    </source>
</evidence>
<evidence type="ECO:0000313" key="8">
    <source>
        <dbReference type="EMBL" id="PKR54691.1"/>
    </source>
</evidence>
<dbReference type="Pfam" id="PF06725">
    <property type="entry name" value="3D"/>
    <property type="match status" value="1"/>
</dbReference>
<gene>
    <name evidence="8" type="ORF">COO20_08040</name>
</gene>
<dbReference type="AlphaFoldDB" id="A0A2N3KVT1"/>
<dbReference type="SMART" id="SM00925">
    <property type="entry name" value="MltA"/>
    <property type="match status" value="1"/>
</dbReference>
<feature type="transmembrane region" description="Helical" evidence="6">
    <location>
        <begin position="12"/>
        <end position="34"/>
    </location>
</feature>